<evidence type="ECO:0008006" key="4">
    <source>
        <dbReference type="Google" id="ProtNLM"/>
    </source>
</evidence>
<dbReference type="Gene3D" id="3.40.50.1820">
    <property type="entry name" value="alpha/beta hydrolase"/>
    <property type="match status" value="1"/>
</dbReference>
<evidence type="ECO:0000256" key="1">
    <source>
        <dbReference type="SAM" id="Phobius"/>
    </source>
</evidence>
<dbReference type="SUPFAM" id="SSF53474">
    <property type="entry name" value="alpha/beta-Hydrolases"/>
    <property type="match status" value="1"/>
</dbReference>
<keyword evidence="1" id="KW-1133">Transmembrane helix</keyword>
<proteinExistence type="predicted"/>
<protein>
    <recommendedName>
        <fullName evidence="4">DUF676 domain-containing protein</fullName>
    </recommendedName>
</protein>
<dbReference type="RefSeq" id="XP_025596973.1">
    <property type="nucleotide sequence ID" value="XM_025742900.1"/>
</dbReference>
<dbReference type="GeneID" id="37270444"/>
<feature type="transmembrane region" description="Helical" evidence="1">
    <location>
        <begin position="103"/>
        <end position="125"/>
    </location>
</feature>
<organism evidence="2 3">
    <name type="scientific">Tilletiopsis washingtonensis</name>
    <dbReference type="NCBI Taxonomy" id="58919"/>
    <lineage>
        <taxon>Eukaryota</taxon>
        <taxon>Fungi</taxon>
        <taxon>Dikarya</taxon>
        <taxon>Basidiomycota</taxon>
        <taxon>Ustilaginomycotina</taxon>
        <taxon>Exobasidiomycetes</taxon>
        <taxon>Entylomatales</taxon>
        <taxon>Entylomatales incertae sedis</taxon>
        <taxon>Tilletiopsis</taxon>
    </lineage>
</organism>
<dbReference type="OrthoDB" id="202545at2759"/>
<dbReference type="STRING" id="58919.A0A316Z6L6"/>
<evidence type="ECO:0000313" key="3">
    <source>
        <dbReference type="Proteomes" id="UP000245946"/>
    </source>
</evidence>
<evidence type="ECO:0000313" key="2">
    <source>
        <dbReference type="EMBL" id="PWN96694.1"/>
    </source>
</evidence>
<dbReference type="InterPro" id="IPR029058">
    <property type="entry name" value="AB_hydrolase_fold"/>
</dbReference>
<keyword evidence="3" id="KW-1185">Reference proteome</keyword>
<dbReference type="PANTHER" id="PTHR42044">
    <property type="entry name" value="DUF676 DOMAIN-CONTAINING PROTEIN-RELATED"/>
    <property type="match status" value="1"/>
</dbReference>
<gene>
    <name evidence="2" type="ORF">FA09DRAFT_331170</name>
</gene>
<sequence>MAHSLSLLDGIGAGASQAKKSALAGMGVPDALLAGSSGSVARMQANAVIAADGAAPLPHANASSSAATAAADAAQGGAVKMFASIPADDAEIKAAPVPYRGSALYVLFTDLLLFIWQAPYIPTALVPLNLNRGAYPFQDMTLQGVVFQILALACSLLVLPVLFSALFVGIPAPVPTLVATWAGASLFLFAQGPEVVFGRNLAPDGHADEAWFFINGVATTPSGTRKALARFKELFGRNVVGINNRSLGPLADLAQCLIQRDLRWPTRDASAGYEVLKAALNDVAMGSKKKVVLIAHSQGGIIASAWVDQLLADFSREVLGALEVYTFASAASHFSSPLDSAGRPPFAHVEHFAHTLDYVCRIGVLAFTSPAGASLPVSGKTDSHTGDGPGGTAVLLPNADYPMPITSTFYGLLFVQPAAGHLICTHYLGDKSILNSRQARSHSRLARYMIEHGAALRRKT</sequence>
<reference evidence="2 3" key="1">
    <citation type="journal article" date="2018" name="Mol. Biol. Evol.">
        <title>Broad Genomic Sampling Reveals a Smut Pathogenic Ancestry of the Fungal Clade Ustilaginomycotina.</title>
        <authorList>
            <person name="Kijpornyongpan T."/>
            <person name="Mondo S.J."/>
            <person name="Barry K."/>
            <person name="Sandor L."/>
            <person name="Lee J."/>
            <person name="Lipzen A."/>
            <person name="Pangilinan J."/>
            <person name="LaButti K."/>
            <person name="Hainaut M."/>
            <person name="Henrissat B."/>
            <person name="Grigoriev I.V."/>
            <person name="Spatafora J.W."/>
            <person name="Aime M.C."/>
        </authorList>
    </citation>
    <scope>NUCLEOTIDE SEQUENCE [LARGE SCALE GENOMIC DNA]</scope>
    <source>
        <strain evidence="2 3">MCA 4186</strain>
    </source>
</reference>
<keyword evidence="1" id="KW-0812">Transmembrane</keyword>
<feature type="transmembrane region" description="Helical" evidence="1">
    <location>
        <begin position="145"/>
        <end position="168"/>
    </location>
</feature>
<dbReference type="PANTHER" id="PTHR42044:SF2">
    <property type="entry name" value="DUF676 DOMAIN-CONTAINING PROTEIN"/>
    <property type="match status" value="1"/>
</dbReference>
<name>A0A316Z6L6_9BASI</name>
<dbReference type="EMBL" id="KZ819298">
    <property type="protein sequence ID" value="PWN96694.1"/>
    <property type="molecule type" value="Genomic_DNA"/>
</dbReference>
<accession>A0A316Z6L6</accession>
<keyword evidence="1" id="KW-0472">Membrane</keyword>
<dbReference type="Proteomes" id="UP000245946">
    <property type="component" value="Unassembled WGS sequence"/>
</dbReference>
<dbReference type="AlphaFoldDB" id="A0A316Z6L6"/>